<evidence type="ECO:0000256" key="3">
    <source>
        <dbReference type="ARBA" id="ARBA00014158"/>
    </source>
</evidence>
<evidence type="ECO:0000313" key="10">
    <source>
        <dbReference type="Proteomes" id="UP000001593"/>
    </source>
</evidence>
<protein>
    <recommendedName>
        <fullName evidence="3">Pre-mRNA-splicing factor SPF27</fullName>
    </recommendedName>
</protein>
<feature type="coiled-coil region" evidence="8">
    <location>
        <begin position="135"/>
        <end position="162"/>
    </location>
</feature>
<dbReference type="HOGENOM" id="CLU_082523_2_1_1"/>
<dbReference type="PANTHER" id="PTHR13296">
    <property type="entry name" value="BCAS2 PROTEIN"/>
    <property type="match status" value="1"/>
</dbReference>
<evidence type="ECO:0000256" key="5">
    <source>
        <dbReference type="ARBA" id="ARBA00022728"/>
    </source>
</evidence>
<dbReference type="AlphaFoldDB" id="A7S9N3"/>
<evidence type="ECO:0000256" key="4">
    <source>
        <dbReference type="ARBA" id="ARBA00022664"/>
    </source>
</evidence>
<dbReference type="InParanoid" id="A7S9N3"/>
<evidence type="ECO:0000256" key="8">
    <source>
        <dbReference type="SAM" id="Coils"/>
    </source>
</evidence>
<dbReference type="EMBL" id="DS469604">
    <property type="protein sequence ID" value="EDO39609.1"/>
    <property type="molecule type" value="Genomic_DNA"/>
</dbReference>
<evidence type="ECO:0000256" key="7">
    <source>
        <dbReference type="ARBA" id="ARBA00023242"/>
    </source>
</evidence>
<proteinExistence type="inferred from homology"/>
<evidence type="ECO:0000313" key="9">
    <source>
        <dbReference type="EMBL" id="EDO39609.1"/>
    </source>
</evidence>
<evidence type="ECO:0000256" key="6">
    <source>
        <dbReference type="ARBA" id="ARBA00023187"/>
    </source>
</evidence>
<organism evidence="9 10">
    <name type="scientific">Nematostella vectensis</name>
    <name type="common">Starlet sea anemone</name>
    <dbReference type="NCBI Taxonomy" id="45351"/>
    <lineage>
        <taxon>Eukaryota</taxon>
        <taxon>Metazoa</taxon>
        <taxon>Cnidaria</taxon>
        <taxon>Anthozoa</taxon>
        <taxon>Hexacorallia</taxon>
        <taxon>Actiniaria</taxon>
        <taxon>Edwardsiidae</taxon>
        <taxon>Nematostella</taxon>
    </lineage>
</organism>
<sequence>MASFHEVAPDALPYYDQGYEEPGVREMVNQLVEEETRRYRPTKNYLDFLPTPNYDVFVTPVLKNEFDRISRKQPMDLLSMKRYELPQPASSQKHDITAWTEAVDNSMAQLEHQAERIINLEILSKYGPSGWRTHNDLLTRMLEQQQKLLMNIRKQVQEINWKRKSEQSQAGVQLKQLEQSWVGLVTKNYEIERACLQLEEEVERLKHTKPQR</sequence>
<dbReference type="PANTHER" id="PTHR13296:SF0">
    <property type="entry name" value="PRE-MRNA-SPLICING FACTOR SPF27"/>
    <property type="match status" value="1"/>
</dbReference>
<evidence type="ECO:0000256" key="1">
    <source>
        <dbReference type="ARBA" id="ARBA00004123"/>
    </source>
</evidence>
<comment type="similarity">
    <text evidence="2">Belongs to the SPF27 family.</text>
</comment>
<dbReference type="GO" id="GO:0071013">
    <property type="term" value="C:catalytic step 2 spliceosome"/>
    <property type="evidence" value="ECO:0000318"/>
    <property type="project" value="GO_Central"/>
</dbReference>
<dbReference type="Pfam" id="PF05700">
    <property type="entry name" value="BCAS2"/>
    <property type="match status" value="1"/>
</dbReference>
<keyword evidence="6" id="KW-0508">mRNA splicing</keyword>
<comment type="subcellular location">
    <subcellularLocation>
        <location evidence="1">Nucleus</location>
    </subcellularLocation>
</comment>
<keyword evidence="10" id="KW-1185">Reference proteome</keyword>
<dbReference type="OrthoDB" id="205794at2759"/>
<evidence type="ECO:0000256" key="2">
    <source>
        <dbReference type="ARBA" id="ARBA00010788"/>
    </source>
</evidence>
<dbReference type="KEGG" id="nve:5511286"/>
<dbReference type="STRING" id="45351.A7S9N3"/>
<dbReference type="OMA" id="SAWQESI"/>
<dbReference type="eggNOG" id="KOG3096">
    <property type="taxonomic scope" value="Eukaryota"/>
</dbReference>
<name>A7S9N3_NEMVE</name>
<dbReference type="GO" id="GO:0008380">
    <property type="term" value="P:RNA splicing"/>
    <property type="evidence" value="ECO:0007669"/>
    <property type="project" value="UniProtKB-KW"/>
</dbReference>
<dbReference type="GO" id="GO:0000974">
    <property type="term" value="C:Prp19 complex"/>
    <property type="evidence" value="ECO:0000318"/>
    <property type="project" value="GO_Central"/>
</dbReference>
<keyword evidence="8" id="KW-0175">Coiled coil</keyword>
<dbReference type="PhylomeDB" id="A7S9N3"/>
<dbReference type="GO" id="GO:0006397">
    <property type="term" value="P:mRNA processing"/>
    <property type="evidence" value="ECO:0007669"/>
    <property type="project" value="UniProtKB-KW"/>
</dbReference>
<accession>A7S9N3</accession>
<keyword evidence="4" id="KW-0507">mRNA processing</keyword>
<dbReference type="InterPro" id="IPR008409">
    <property type="entry name" value="SPF27"/>
</dbReference>
<gene>
    <name evidence="9" type="ORF">NEMVEDRAFT_v1g168072</name>
</gene>
<keyword evidence="7" id="KW-0539">Nucleus</keyword>
<dbReference type="Proteomes" id="UP000001593">
    <property type="component" value="Unassembled WGS sequence"/>
</dbReference>
<reference evidence="9 10" key="1">
    <citation type="journal article" date="2007" name="Science">
        <title>Sea anemone genome reveals ancestral eumetazoan gene repertoire and genomic organization.</title>
        <authorList>
            <person name="Putnam N.H."/>
            <person name="Srivastava M."/>
            <person name="Hellsten U."/>
            <person name="Dirks B."/>
            <person name="Chapman J."/>
            <person name="Salamov A."/>
            <person name="Terry A."/>
            <person name="Shapiro H."/>
            <person name="Lindquist E."/>
            <person name="Kapitonov V.V."/>
            <person name="Jurka J."/>
            <person name="Genikhovich G."/>
            <person name="Grigoriev I.V."/>
            <person name="Lucas S.M."/>
            <person name="Steele R.E."/>
            <person name="Finnerty J.R."/>
            <person name="Technau U."/>
            <person name="Martindale M.Q."/>
            <person name="Rokhsar D.S."/>
        </authorList>
    </citation>
    <scope>NUCLEOTIDE SEQUENCE [LARGE SCALE GENOMIC DNA]</scope>
    <source>
        <strain evidence="10">CH2 X CH6</strain>
    </source>
</reference>
<keyword evidence="5" id="KW-0747">Spliceosome</keyword>